<dbReference type="OrthoDB" id="9796962at2"/>
<comment type="caution">
    <text evidence="2">The sequence shown here is derived from an EMBL/GenBank/DDBJ whole genome shotgun (WGS) entry which is preliminary data.</text>
</comment>
<organism evidence="2 3">
    <name type="scientific">Mesorhizobium metallidurans STM 2683</name>
    <dbReference type="NCBI Taxonomy" id="1297569"/>
    <lineage>
        <taxon>Bacteria</taxon>
        <taxon>Pseudomonadati</taxon>
        <taxon>Pseudomonadota</taxon>
        <taxon>Alphaproteobacteria</taxon>
        <taxon>Hyphomicrobiales</taxon>
        <taxon>Phyllobacteriaceae</taxon>
        <taxon>Mesorhizobium</taxon>
    </lineage>
</organism>
<evidence type="ECO:0000313" key="2">
    <source>
        <dbReference type="EMBL" id="CCV05295.1"/>
    </source>
</evidence>
<evidence type="ECO:0000259" key="1">
    <source>
        <dbReference type="Pfam" id="PF07987"/>
    </source>
</evidence>
<dbReference type="STRING" id="1297569.MESS2_1530018"/>
<sequence>MPIEPADWSGGSLPDEFHDEFVFRGTLAADLTAGQKLYFPVVQECHGAADRWIDPAPGIKLLPKK</sequence>
<dbReference type="Proteomes" id="UP000012062">
    <property type="component" value="Unassembled WGS sequence"/>
</dbReference>
<keyword evidence="3" id="KW-1185">Reference proteome</keyword>
<dbReference type="EMBL" id="CAUM01000061">
    <property type="protein sequence ID" value="CCV05295.1"/>
    <property type="molecule type" value="Genomic_DNA"/>
</dbReference>
<dbReference type="Pfam" id="PF07987">
    <property type="entry name" value="DUF1775"/>
    <property type="match status" value="1"/>
</dbReference>
<gene>
    <name evidence="2" type="ORF">MESS2_1530018</name>
</gene>
<accession>M5EM94</accession>
<feature type="domain" description="YncI copper-binding" evidence="1">
    <location>
        <begin position="7"/>
        <end position="56"/>
    </location>
</feature>
<dbReference type="InterPro" id="IPR038507">
    <property type="entry name" value="YcnI-like_sf"/>
</dbReference>
<dbReference type="InterPro" id="IPR012533">
    <property type="entry name" value="YcnI-copper_dom"/>
</dbReference>
<name>M5EM94_9HYPH</name>
<dbReference type="eggNOG" id="COG4549">
    <property type="taxonomic scope" value="Bacteria"/>
</dbReference>
<dbReference type="AlphaFoldDB" id="M5EM94"/>
<dbReference type="Gene3D" id="2.60.40.2230">
    <property type="entry name" value="Uncharacterised protein YcnI-like PF07987, DUF1775"/>
    <property type="match status" value="1"/>
</dbReference>
<protein>
    <submittedName>
        <fullName evidence="2">Nuclear export factor GLE1</fullName>
    </submittedName>
</protein>
<proteinExistence type="predicted"/>
<evidence type="ECO:0000313" key="3">
    <source>
        <dbReference type="Proteomes" id="UP000012062"/>
    </source>
</evidence>
<reference evidence="2 3" key="1">
    <citation type="submission" date="2013-02" db="EMBL/GenBank/DDBJ databases">
        <authorList>
            <person name="Genoscope - CEA"/>
        </authorList>
    </citation>
    <scope>NUCLEOTIDE SEQUENCE [LARGE SCALE GENOMIC DNA]</scope>
    <source>
        <strain evidence="2 3">STM 2683</strain>
    </source>
</reference>